<dbReference type="Proteomes" id="UP000587527">
    <property type="component" value="Unassembled WGS sequence"/>
</dbReference>
<accession>A0A841BK26</accession>
<keyword evidence="2" id="KW-0812">Transmembrane</keyword>
<sequence>MSDDRIREGLRAYADQVQRGAAPAPAREVRHRAARRRQRRAAGAAFAAVLLAAIGASTVLGRWRAETPGAPAPASSGAAPSSTPPSRSASPLPSPTVVADVSKLAQISIDLRADVLIDVADDGVDRFLEVGANGVVDFTGTAKGESTMMALYPAPVAGQNLVVIKPRFWNQEAGPGHCVADTAGAALTLAVCVPGDPAQTWRVVPAGDSGQFELAGRYGILQVLDGLITTGDGGRTGLQTLPFS</sequence>
<protein>
    <submittedName>
        <fullName evidence="3">Uncharacterized protein</fullName>
    </submittedName>
</protein>
<feature type="region of interest" description="Disordered" evidence="1">
    <location>
        <begin position="1"/>
        <end position="37"/>
    </location>
</feature>
<evidence type="ECO:0000256" key="1">
    <source>
        <dbReference type="SAM" id="MobiDB-lite"/>
    </source>
</evidence>
<dbReference type="RefSeq" id="WP_184831586.1">
    <property type="nucleotide sequence ID" value="NZ_JACHMN010000001.1"/>
</dbReference>
<keyword evidence="4" id="KW-1185">Reference proteome</keyword>
<dbReference type="AlphaFoldDB" id="A0A841BK26"/>
<feature type="compositionally biased region" description="Basic and acidic residues" evidence="1">
    <location>
        <begin position="1"/>
        <end position="10"/>
    </location>
</feature>
<feature type="compositionally biased region" description="Low complexity" evidence="1">
    <location>
        <begin position="68"/>
        <end position="91"/>
    </location>
</feature>
<proteinExistence type="predicted"/>
<gene>
    <name evidence="3" type="ORF">F4553_000549</name>
</gene>
<feature type="transmembrane region" description="Helical" evidence="2">
    <location>
        <begin position="41"/>
        <end position="63"/>
    </location>
</feature>
<name>A0A841BK26_9ACTN</name>
<feature type="region of interest" description="Disordered" evidence="1">
    <location>
        <begin position="66"/>
        <end position="95"/>
    </location>
</feature>
<evidence type="ECO:0000313" key="3">
    <source>
        <dbReference type="EMBL" id="MBB5867170.1"/>
    </source>
</evidence>
<organism evidence="3 4">
    <name type="scientific">Allocatelliglobosispora scoriae</name>
    <dbReference type="NCBI Taxonomy" id="643052"/>
    <lineage>
        <taxon>Bacteria</taxon>
        <taxon>Bacillati</taxon>
        <taxon>Actinomycetota</taxon>
        <taxon>Actinomycetes</taxon>
        <taxon>Micromonosporales</taxon>
        <taxon>Micromonosporaceae</taxon>
        <taxon>Allocatelliglobosispora</taxon>
    </lineage>
</organism>
<keyword evidence="2" id="KW-1133">Transmembrane helix</keyword>
<dbReference type="EMBL" id="JACHMN010000001">
    <property type="protein sequence ID" value="MBB5867170.1"/>
    <property type="molecule type" value="Genomic_DNA"/>
</dbReference>
<evidence type="ECO:0000313" key="4">
    <source>
        <dbReference type="Proteomes" id="UP000587527"/>
    </source>
</evidence>
<evidence type="ECO:0000256" key="2">
    <source>
        <dbReference type="SAM" id="Phobius"/>
    </source>
</evidence>
<comment type="caution">
    <text evidence="3">The sequence shown here is derived from an EMBL/GenBank/DDBJ whole genome shotgun (WGS) entry which is preliminary data.</text>
</comment>
<reference evidence="3 4" key="1">
    <citation type="submission" date="2020-08" db="EMBL/GenBank/DDBJ databases">
        <title>Sequencing the genomes of 1000 actinobacteria strains.</title>
        <authorList>
            <person name="Klenk H.-P."/>
        </authorList>
    </citation>
    <scope>NUCLEOTIDE SEQUENCE [LARGE SCALE GENOMIC DNA]</scope>
    <source>
        <strain evidence="3 4">DSM 45362</strain>
    </source>
</reference>
<keyword evidence="2" id="KW-0472">Membrane</keyword>